<keyword evidence="5" id="KW-1185">Reference proteome</keyword>
<evidence type="ECO:0000256" key="2">
    <source>
        <dbReference type="SAM" id="Phobius"/>
    </source>
</evidence>
<accession>I0YZ03</accession>
<dbReference type="KEGG" id="csl:COCSUDRAFT_63149"/>
<evidence type="ECO:0000256" key="1">
    <source>
        <dbReference type="SAM" id="MobiDB-lite"/>
    </source>
</evidence>
<feature type="compositionally biased region" description="Basic and acidic residues" evidence="1">
    <location>
        <begin position="348"/>
        <end position="360"/>
    </location>
</feature>
<dbReference type="InterPro" id="IPR045122">
    <property type="entry name" value="Csc1-like"/>
</dbReference>
<feature type="transmembrane region" description="Helical" evidence="2">
    <location>
        <begin position="110"/>
        <end position="129"/>
    </location>
</feature>
<dbReference type="GO" id="GO:0005227">
    <property type="term" value="F:calcium-activated cation channel activity"/>
    <property type="evidence" value="ECO:0007669"/>
    <property type="project" value="InterPro"/>
</dbReference>
<dbReference type="PANTHER" id="PTHR13018:SF5">
    <property type="entry name" value="RE44586P"/>
    <property type="match status" value="1"/>
</dbReference>
<dbReference type="GeneID" id="17041614"/>
<feature type="region of interest" description="Disordered" evidence="1">
    <location>
        <begin position="256"/>
        <end position="360"/>
    </location>
</feature>
<organism evidence="4 5">
    <name type="scientific">Coccomyxa subellipsoidea (strain C-169)</name>
    <name type="common">Green microalga</name>
    <dbReference type="NCBI Taxonomy" id="574566"/>
    <lineage>
        <taxon>Eukaryota</taxon>
        <taxon>Viridiplantae</taxon>
        <taxon>Chlorophyta</taxon>
        <taxon>core chlorophytes</taxon>
        <taxon>Trebouxiophyceae</taxon>
        <taxon>Trebouxiophyceae incertae sedis</taxon>
        <taxon>Coccomyxaceae</taxon>
        <taxon>Coccomyxa</taxon>
        <taxon>Coccomyxa subellipsoidea</taxon>
    </lineage>
</organism>
<dbReference type="EMBL" id="AGSI01000007">
    <property type="protein sequence ID" value="EIE23622.1"/>
    <property type="molecule type" value="Genomic_DNA"/>
</dbReference>
<keyword evidence="2" id="KW-0472">Membrane</keyword>
<gene>
    <name evidence="4" type="ORF">COCSUDRAFT_63149</name>
</gene>
<dbReference type="OrthoDB" id="1689567at2759"/>
<sequence>MPNVWIKPPSLPEGGFQQLWSWLYPVFTTSDADLVRTAGLDSLMLIWTASLGIQSFIGPCAHADSCKFAFAVLPINLYGRRDRHLEDVTTGAVAFQRLTLSSLARGSDQYWVAFAFVYLATAYVCWLLLKYYQAHAILRQRYMTGGEALINQWHDRIIKGQANSTLTAKAASPAYLTPHTPHPAEGDSAKFWTAVRGLIDVNTQMENLTESFGDPCRNCMDSYDIRADKKMSSLEDVNLKSLPVTSATALRAQLRQSPFADGARNSRSLPTQPEEDELEHSLRSCYMKGDDASVPSGQAMTRKLEEAEATQSDGGYEPPALGPRMRHSPGGLDVEAGCAGSSTAEPISRYESRAPKDAGA</sequence>
<keyword evidence="2" id="KW-1133">Transmembrane helix</keyword>
<evidence type="ECO:0000313" key="5">
    <source>
        <dbReference type="Proteomes" id="UP000007264"/>
    </source>
</evidence>
<comment type="caution">
    <text evidence="4">The sequence shown here is derived from an EMBL/GenBank/DDBJ whole genome shotgun (WGS) entry which is preliminary data.</text>
</comment>
<dbReference type="RefSeq" id="XP_005648166.1">
    <property type="nucleotide sequence ID" value="XM_005648109.1"/>
</dbReference>
<protein>
    <recommendedName>
        <fullName evidence="3">CSC1/OSCA1-like N-terminal transmembrane domain-containing protein</fullName>
    </recommendedName>
</protein>
<dbReference type="GO" id="GO:0005886">
    <property type="term" value="C:plasma membrane"/>
    <property type="evidence" value="ECO:0007669"/>
    <property type="project" value="TreeGrafter"/>
</dbReference>
<name>I0YZ03_COCSC</name>
<evidence type="ECO:0000259" key="3">
    <source>
        <dbReference type="Pfam" id="PF13967"/>
    </source>
</evidence>
<dbReference type="InterPro" id="IPR032880">
    <property type="entry name" value="CSC1/OSCA1-like_N"/>
</dbReference>
<dbReference type="PANTHER" id="PTHR13018">
    <property type="entry name" value="PROBABLE MEMBRANE PROTEIN DUF221-RELATED"/>
    <property type="match status" value="1"/>
</dbReference>
<dbReference type="Pfam" id="PF13967">
    <property type="entry name" value="RSN1_TM"/>
    <property type="match status" value="1"/>
</dbReference>
<dbReference type="AlphaFoldDB" id="I0YZ03"/>
<reference evidence="4 5" key="1">
    <citation type="journal article" date="2012" name="Genome Biol.">
        <title>The genome of the polar eukaryotic microalga coccomyxa subellipsoidea reveals traits of cold adaptation.</title>
        <authorList>
            <person name="Blanc G."/>
            <person name="Agarkova I."/>
            <person name="Grimwood J."/>
            <person name="Kuo A."/>
            <person name="Brueggeman A."/>
            <person name="Dunigan D."/>
            <person name="Gurnon J."/>
            <person name="Ladunga I."/>
            <person name="Lindquist E."/>
            <person name="Lucas S."/>
            <person name="Pangilinan J."/>
            <person name="Proschold T."/>
            <person name="Salamov A."/>
            <person name="Schmutz J."/>
            <person name="Weeks D."/>
            <person name="Yamada T."/>
            <person name="Claverie J.M."/>
            <person name="Grigoriev I."/>
            <person name="Van Etten J."/>
            <person name="Lomsadze A."/>
            <person name="Borodovsky M."/>
        </authorList>
    </citation>
    <scope>NUCLEOTIDE SEQUENCE [LARGE SCALE GENOMIC DNA]</scope>
    <source>
        <strain evidence="4 5">C-169</strain>
    </source>
</reference>
<dbReference type="Proteomes" id="UP000007264">
    <property type="component" value="Unassembled WGS sequence"/>
</dbReference>
<evidence type="ECO:0000313" key="4">
    <source>
        <dbReference type="EMBL" id="EIE23622.1"/>
    </source>
</evidence>
<proteinExistence type="predicted"/>
<keyword evidence="2" id="KW-0812">Transmembrane</keyword>
<feature type="domain" description="CSC1/OSCA1-like N-terminal transmembrane" evidence="3">
    <location>
        <begin position="16"/>
        <end position="130"/>
    </location>
</feature>